<comment type="caution">
    <text evidence="1">The sequence shown here is derived from an EMBL/GenBank/DDBJ whole genome shotgun (WGS) entry which is preliminary data.</text>
</comment>
<dbReference type="Proteomes" id="UP000576225">
    <property type="component" value="Unassembled WGS sequence"/>
</dbReference>
<evidence type="ECO:0000313" key="2">
    <source>
        <dbReference type="Proteomes" id="UP000576225"/>
    </source>
</evidence>
<organism evidence="1 2">
    <name type="scientific">Victivallis vadensis</name>
    <dbReference type="NCBI Taxonomy" id="172901"/>
    <lineage>
        <taxon>Bacteria</taxon>
        <taxon>Pseudomonadati</taxon>
        <taxon>Lentisphaerota</taxon>
        <taxon>Lentisphaeria</taxon>
        <taxon>Victivallales</taxon>
        <taxon>Victivallaceae</taxon>
        <taxon>Victivallis</taxon>
    </lineage>
</organism>
<proteinExistence type="predicted"/>
<dbReference type="AlphaFoldDB" id="A0A848B390"/>
<dbReference type="EMBL" id="JABAEW010000053">
    <property type="protein sequence ID" value="NMD88657.1"/>
    <property type="molecule type" value="Genomic_DNA"/>
</dbReference>
<sequence>MDSLEFIYDDAWGFTACKFDELSFFKKASSAFQIKCECLKCASSSCPKEACDDYHKCNKKTTFEGLKGVDVLLQNNNSLFLVEMKDYRNCSIPPIDHIVSEVAKKFRDTLYVLWCGSQKDEEDDEKRLADSARRKKLGLSFVFHFESSAPAYASGLFSSRRGVIALSSVRDKLAKKLGYMSTHLYVIDMAAMRHSPDLLPWKVEEARP</sequence>
<accession>A0A848B390</accession>
<name>A0A848B390_9BACT</name>
<gene>
    <name evidence="1" type="ORF">HF882_18875</name>
</gene>
<evidence type="ECO:0000313" key="1">
    <source>
        <dbReference type="EMBL" id="NMD88657.1"/>
    </source>
</evidence>
<reference evidence="1 2" key="1">
    <citation type="submission" date="2020-04" db="EMBL/GenBank/DDBJ databases">
        <authorList>
            <person name="Hitch T.C.A."/>
            <person name="Wylensek D."/>
            <person name="Clavel T."/>
        </authorList>
    </citation>
    <scope>NUCLEOTIDE SEQUENCE [LARGE SCALE GENOMIC DNA]</scope>
    <source>
        <strain evidence="1 2">COR2-253-APC-1A</strain>
    </source>
</reference>
<protein>
    <submittedName>
        <fullName evidence="1">Uncharacterized protein</fullName>
    </submittedName>
</protein>